<reference evidence="3 4" key="1">
    <citation type="submission" date="2016-07" db="EMBL/GenBank/DDBJ databases">
        <authorList>
            <person name="Jeong J.-J."/>
            <person name="Kim D.W."/>
            <person name="Sang M.K."/>
            <person name="Choi I.-G."/>
            <person name="Kim K.D."/>
        </authorList>
    </citation>
    <scope>NUCLEOTIDE SEQUENCE [LARGE SCALE GENOMIC DNA]</scope>
    <source>
        <strain evidence="3 4">UTM-3</strain>
    </source>
</reference>
<dbReference type="PANTHER" id="PTHR12736">
    <property type="entry name" value="LANC-LIKE PROTEIN"/>
    <property type="match status" value="1"/>
</dbReference>
<keyword evidence="1" id="KW-0862">Zinc</keyword>
<dbReference type="PANTHER" id="PTHR12736:SF7">
    <property type="entry name" value="LANC-LIKE PROTEIN 3"/>
    <property type="match status" value="1"/>
</dbReference>
<comment type="caution">
    <text evidence="3">The sequence shown here is derived from an EMBL/GenBank/DDBJ whole genome shotgun (WGS) entry which is preliminary data.</text>
</comment>
<evidence type="ECO:0000313" key="4">
    <source>
        <dbReference type="Proteomes" id="UP000092651"/>
    </source>
</evidence>
<dbReference type="GO" id="GO:0046872">
    <property type="term" value="F:metal ion binding"/>
    <property type="evidence" value="ECO:0007669"/>
    <property type="project" value="UniProtKB-KW"/>
</dbReference>
<feature type="binding site" evidence="1">
    <location>
        <position position="327"/>
    </location>
    <ligand>
        <name>Zn(2+)</name>
        <dbReference type="ChEBI" id="CHEBI:29105"/>
    </ligand>
</feature>
<dbReference type="PRINTS" id="PR01950">
    <property type="entry name" value="LANCSUPER"/>
</dbReference>
<proteinExistence type="predicted"/>
<feature type="transmembrane region" description="Helical" evidence="2">
    <location>
        <begin position="12"/>
        <end position="31"/>
    </location>
</feature>
<feature type="binding site" evidence="1">
    <location>
        <position position="326"/>
    </location>
    <ligand>
        <name>Zn(2+)</name>
        <dbReference type="ChEBI" id="CHEBI:29105"/>
    </ligand>
</feature>
<evidence type="ECO:0008006" key="5">
    <source>
        <dbReference type="Google" id="ProtNLM"/>
    </source>
</evidence>
<dbReference type="SMART" id="SM01260">
    <property type="entry name" value="LANC_like"/>
    <property type="match status" value="1"/>
</dbReference>
<evidence type="ECO:0000256" key="1">
    <source>
        <dbReference type="PIRSR" id="PIRSR607822-1"/>
    </source>
</evidence>
<dbReference type="InterPro" id="IPR007822">
    <property type="entry name" value="LANC-like"/>
</dbReference>
<dbReference type="Pfam" id="PF05147">
    <property type="entry name" value="LANC_like"/>
    <property type="match status" value="1"/>
</dbReference>
<keyword evidence="2" id="KW-0812">Transmembrane</keyword>
<feature type="binding site" evidence="1">
    <location>
        <position position="292"/>
    </location>
    <ligand>
        <name>Zn(2+)</name>
        <dbReference type="ChEBI" id="CHEBI:29105"/>
    </ligand>
</feature>
<evidence type="ECO:0000313" key="3">
    <source>
        <dbReference type="EMBL" id="OCA68449.1"/>
    </source>
</evidence>
<dbReference type="Gene3D" id="1.50.10.20">
    <property type="match status" value="1"/>
</dbReference>
<gene>
    <name evidence="3" type="ORF">BBI01_18570</name>
</gene>
<accession>A0A1B8ZA03</accession>
<dbReference type="SUPFAM" id="SSF158745">
    <property type="entry name" value="LanC-like"/>
    <property type="match status" value="1"/>
</dbReference>
<dbReference type="AlphaFoldDB" id="A0A1B8ZA03"/>
<evidence type="ECO:0000256" key="2">
    <source>
        <dbReference type="SAM" id="Phobius"/>
    </source>
</evidence>
<name>A0A1B8ZA03_9FLAO</name>
<keyword evidence="2" id="KW-0472">Membrane</keyword>
<keyword evidence="2" id="KW-1133">Transmembrane helix</keyword>
<dbReference type="GO" id="GO:0031179">
    <property type="term" value="P:peptide modification"/>
    <property type="evidence" value="ECO:0007669"/>
    <property type="project" value="InterPro"/>
</dbReference>
<dbReference type="OrthoDB" id="9148343at2"/>
<keyword evidence="4" id="KW-1185">Reference proteome</keyword>
<organism evidence="3 4">
    <name type="scientific">Chryseobacterium artocarpi</name>
    <dbReference type="NCBI Taxonomy" id="1414727"/>
    <lineage>
        <taxon>Bacteria</taxon>
        <taxon>Pseudomonadati</taxon>
        <taxon>Bacteroidota</taxon>
        <taxon>Flavobacteriia</taxon>
        <taxon>Flavobacteriales</taxon>
        <taxon>Weeksellaceae</taxon>
        <taxon>Chryseobacterium group</taxon>
        <taxon>Chryseobacterium</taxon>
    </lineage>
</organism>
<dbReference type="GO" id="GO:0005886">
    <property type="term" value="C:plasma membrane"/>
    <property type="evidence" value="ECO:0007669"/>
    <property type="project" value="TreeGrafter"/>
</dbReference>
<dbReference type="Proteomes" id="UP000092651">
    <property type="component" value="Unassembled WGS sequence"/>
</dbReference>
<protein>
    <recommendedName>
        <fullName evidence="5">Lanthionine synthetase C-like protein</fullName>
    </recommendedName>
</protein>
<sequence>MEEYFTYLSKRFLSNLIIFIFLSVMDANILLKFNLENRHFVINNLLKTKNNSIYTGKSGIIIYLLELYSITNDETLLIEIQKVADIIYEDLNEHASYSFFTGNMGVAYSFLQVFIHTGEEKYLNHCFEISKKSKIHFSLIERPIIDLLNGVSGILLGLLHIYSRGYQEQWILDDINFYIDYIINKSYKSKNGNIYWDLTARINKGLTGFSHGASGIGFVFNELYKLTGNTAFKEIFESALRYEDEYYEPAIKNWLDFRKFPYKPEDSTQFDENARNGNLSFFLESKHMFAWCHGAPGIIGVRENVSSDIINEILLSIETSKNHSLCHSGTGNLLCLIENESINPKFYRKHLEDKCHALIAYHDKHKSFINGYNDSDSDEYGLFMGELGTFYFLLKAYKHLTDLATEDTINILYPKVSPKTFLEIYNQQIYNSIAEASFPKTFSLIHEKYPDLVLEKEDIQTENLRKKVAKLEDEIINDVFLFEQTIKQVELDIESHSYEFFKNKTDFNFFKSNIKNNNLSEIQVNIGNKVQFVQTRWDWNPMTNEKWSLNNKNNIGQYEYAITPDYENMFISLSKVQTYIIDYLKGNENTPLEDIINHFYEIIDGSPDNKKLIQENVISNVFYLLKNRALEIKYEKI</sequence>
<dbReference type="EMBL" id="MAYH01000049">
    <property type="protein sequence ID" value="OCA68449.1"/>
    <property type="molecule type" value="Genomic_DNA"/>
</dbReference>
<keyword evidence="1" id="KW-0479">Metal-binding</keyword>